<feature type="transmembrane region" description="Helical" evidence="1">
    <location>
        <begin position="190"/>
        <end position="210"/>
    </location>
</feature>
<feature type="transmembrane region" description="Helical" evidence="1">
    <location>
        <begin position="21"/>
        <end position="44"/>
    </location>
</feature>
<keyword evidence="1" id="KW-0472">Membrane</keyword>
<keyword evidence="1" id="KW-0812">Transmembrane</keyword>
<dbReference type="RefSeq" id="WP_205009853.1">
    <property type="nucleotide sequence ID" value="NZ_JAFBEH010000024.1"/>
</dbReference>
<evidence type="ECO:0000313" key="3">
    <source>
        <dbReference type="Proteomes" id="UP000697472"/>
    </source>
</evidence>
<reference evidence="2 3" key="1">
    <citation type="submission" date="2021-01" db="EMBL/GenBank/DDBJ databases">
        <title>Genomic Encyclopedia of Type Strains, Phase IV (KMG-IV): sequencing the most valuable type-strain genomes for metagenomic binning, comparative biology and taxonomic classification.</title>
        <authorList>
            <person name="Goeker M."/>
        </authorList>
    </citation>
    <scope>NUCLEOTIDE SEQUENCE [LARGE SCALE GENOMIC DNA]</scope>
    <source>
        <strain evidence="2 3">DSM 27382</strain>
    </source>
</reference>
<gene>
    <name evidence="2" type="ORF">JOC28_001288</name>
</gene>
<evidence type="ECO:0000256" key="1">
    <source>
        <dbReference type="SAM" id="Phobius"/>
    </source>
</evidence>
<feature type="transmembrane region" description="Helical" evidence="1">
    <location>
        <begin position="157"/>
        <end position="178"/>
    </location>
</feature>
<accession>A0ABS2PSG8</accession>
<feature type="transmembrane region" description="Helical" evidence="1">
    <location>
        <begin position="126"/>
        <end position="145"/>
    </location>
</feature>
<proteinExistence type="predicted"/>
<name>A0ABS2PSG8_9STRE</name>
<comment type="caution">
    <text evidence="2">The sequence shown here is derived from an EMBL/GenBank/DDBJ whole genome shotgun (WGS) entry which is preliminary data.</text>
</comment>
<protein>
    <submittedName>
        <fullName evidence="2">Multisubunit Na+/H+ antiporter MnhG subunit</fullName>
    </submittedName>
</protein>
<keyword evidence="1" id="KW-1133">Transmembrane helix</keyword>
<evidence type="ECO:0000313" key="2">
    <source>
        <dbReference type="EMBL" id="MBM7642988.1"/>
    </source>
</evidence>
<dbReference type="EMBL" id="JAFBEH010000024">
    <property type="protein sequence ID" value="MBM7642988.1"/>
    <property type="molecule type" value="Genomic_DNA"/>
</dbReference>
<feature type="transmembrane region" description="Helical" evidence="1">
    <location>
        <begin position="88"/>
        <end position="106"/>
    </location>
</feature>
<feature type="transmembrane region" description="Helical" evidence="1">
    <location>
        <begin position="56"/>
        <end position="76"/>
    </location>
</feature>
<feature type="transmembrane region" description="Helical" evidence="1">
    <location>
        <begin position="222"/>
        <end position="247"/>
    </location>
</feature>
<dbReference type="Proteomes" id="UP000697472">
    <property type="component" value="Unassembled WGS sequence"/>
</dbReference>
<organism evidence="2 3">
    <name type="scientific">Streptococcus loxodontisalivarius</name>
    <dbReference type="NCBI Taxonomy" id="1349415"/>
    <lineage>
        <taxon>Bacteria</taxon>
        <taxon>Bacillati</taxon>
        <taxon>Bacillota</taxon>
        <taxon>Bacilli</taxon>
        <taxon>Lactobacillales</taxon>
        <taxon>Streptococcaceae</taxon>
        <taxon>Streptococcus</taxon>
    </lineage>
</organism>
<keyword evidence="3" id="KW-1185">Reference proteome</keyword>
<sequence length="260" mass="29794">MIIIGYLVITHTTADNQVLNWTLSILSALIAAVDVWIIVSLSRFLVNSSAILQNRWLTTTVGVTFSAIYNLFYVAISFLSGAILRSSWYMLYAVYHLIFGIIKHYLGHDLRRQNDSEKNWQHYRHVGYFMIPAAAIFHIMVIAVASNNDKLESKYPMLIYIVALTTFISVITSAVNLFRFRQDTTPIMKASKNLNFAASLFSLFFLQTMMMKQFGGSDDPSYHRLMTILLGTIIFLILISLGTYMIFKAHHEEKRLKEQV</sequence>